<name>A0AAE4CRT0_9ACTN</name>
<dbReference type="AlphaFoldDB" id="A0AAE4CRT0"/>
<dbReference type="RefSeq" id="WP_310414939.1">
    <property type="nucleotide sequence ID" value="NZ_JAVDYC010000001.1"/>
</dbReference>
<dbReference type="EMBL" id="JAVDYC010000001">
    <property type="protein sequence ID" value="MDR7323291.1"/>
    <property type="molecule type" value="Genomic_DNA"/>
</dbReference>
<keyword evidence="2" id="KW-1185">Reference proteome</keyword>
<accession>A0AAE4CRT0</accession>
<proteinExistence type="predicted"/>
<reference evidence="1 2" key="1">
    <citation type="submission" date="2023-07" db="EMBL/GenBank/DDBJ databases">
        <title>Sequencing the genomes of 1000 actinobacteria strains.</title>
        <authorList>
            <person name="Klenk H.-P."/>
        </authorList>
    </citation>
    <scope>NUCLEOTIDE SEQUENCE [LARGE SCALE GENOMIC DNA]</scope>
    <source>
        <strain evidence="1 2">DSM 44711</strain>
    </source>
</reference>
<organism evidence="1 2">
    <name type="scientific">Catenuloplanes niger</name>
    <dbReference type="NCBI Taxonomy" id="587534"/>
    <lineage>
        <taxon>Bacteria</taxon>
        <taxon>Bacillati</taxon>
        <taxon>Actinomycetota</taxon>
        <taxon>Actinomycetes</taxon>
        <taxon>Micromonosporales</taxon>
        <taxon>Micromonosporaceae</taxon>
        <taxon>Catenuloplanes</taxon>
    </lineage>
</organism>
<comment type="caution">
    <text evidence="1">The sequence shown here is derived from an EMBL/GenBank/DDBJ whole genome shotgun (WGS) entry which is preliminary data.</text>
</comment>
<evidence type="ECO:0000313" key="1">
    <source>
        <dbReference type="EMBL" id="MDR7323291.1"/>
    </source>
</evidence>
<evidence type="ECO:0000313" key="2">
    <source>
        <dbReference type="Proteomes" id="UP001183629"/>
    </source>
</evidence>
<protein>
    <submittedName>
        <fullName evidence="1">Uncharacterized protein</fullName>
    </submittedName>
</protein>
<gene>
    <name evidence="1" type="ORF">J2S44_003541</name>
</gene>
<dbReference type="Proteomes" id="UP001183629">
    <property type="component" value="Unassembled WGS sequence"/>
</dbReference>
<sequence length="275" mass="30411">MTHLDHADAVDGWLPAGGDITVGAAHLQVTHAPKGDVALRSSADPAGPALLVSRSAIRDFIEAGRTGTLDAVLGRYSDEHPVWCTGIELPGRRHRSSVLLAHRSDDLTEIRVWIVQPSEADAETVMMSFEEADGNRKRLVLTEQRIARLITATEELERLSAHSETYMGTDDLSHPMWCVGSGGEVRGWRHRSDRQIIAAGGSRDEVDAEAIDLQLIRTIGRFGDPDKPNRVLLNTLNGNEHTCWIFELHQLPLIRRALAEIGRWQSRAPEQLGYS</sequence>